<dbReference type="GO" id="GO:0003677">
    <property type="term" value="F:DNA binding"/>
    <property type="evidence" value="ECO:0007669"/>
    <property type="project" value="UniProtKB-KW"/>
</dbReference>
<dbReference type="PANTHER" id="PTHR30408:SF12">
    <property type="entry name" value="TYPE I RESTRICTION ENZYME MJAVIII SPECIFICITY SUBUNIT"/>
    <property type="match status" value="1"/>
</dbReference>
<evidence type="ECO:0000256" key="1">
    <source>
        <dbReference type="ARBA" id="ARBA00010923"/>
    </source>
</evidence>
<dbReference type="SUPFAM" id="SSF116734">
    <property type="entry name" value="DNA methylase specificity domain"/>
    <property type="match status" value="2"/>
</dbReference>
<proteinExistence type="inferred from homology"/>
<dbReference type="RefSeq" id="WP_149988585.1">
    <property type="nucleotide sequence ID" value="NZ_BHVP01000185.1"/>
</dbReference>
<dbReference type="Proteomes" id="UP000324917">
    <property type="component" value="Unassembled WGS sequence"/>
</dbReference>
<comment type="similarity">
    <text evidence="1">Belongs to the type-I restriction system S methylase family.</text>
</comment>
<dbReference type="GO" id="GO:0009307">
    <property type="term" value="P:DNA restriction-modification system"/>
    <property type="evidence" value="ECO:0007669"/>
    <property type="project" value="UniProtKB-KW"/>
</dbReference>
<dbReference type="InterPro" id="IPR052021">
    <property type="entry name" value="Type-I_RS_S_subunit"/>
</dbReference>
<reference evidence="5 6" key="1">
    <citation type="submission" date="2018-09" db="EMBL/GenBank/DDBJ databases">
        <title>Evolutionary history of phycoerythrin pigmentation in the water bloom-forming cyanobacterium Microcystis aeruginosa.</title>
        <authorList>
            <person name="Tanabe Y."/>
            <person name="Tanabe Y."/>
            <person name="Yamaguchi H."/>
        </authorList>
    </citation>
    <scope>NUCLEOTIDE SEQUENCE [LARGE SCALE GENOMIC DNA]</scope>
    <source>
        <strain evidence="5 6">NIES-2520</strain>
    </source>
</reference>
<dbReference type="AlphaFoldDB" id="A0A5A5RX60"/>
<dbReference type="PANTHER" id="PTHR30408">
    <property type="entry name" value="TYPE-1 RESTRICTION ENZYME ECOKI SPECIFICITY PROTEIN"/>
    <property type="match status" value="1"/>
</dbReference>
<dbReference type="EMBL" id="BHVP01000185">
    <property type="protein sequence ID" value="GCA77791.1"/>
    <property type="molecule type" value="Genomic_DNA"/>
</dbReference>
<organism evidence="5 6">
    <name type="scientific">Microcystis aeruginosa NIES-2520</name>
    <dbReference type="NCBI Taxonomy" id="2303982"/>
    <lineage>
        <taxon>Bacteria</taxon>
        <taxon>Bacillati</taxon>
        <taxon>Cyanobacteriota</taxon>
        <taxon>Cyanophyceae</taxon>
        <taxon>Oscillatoriophycideae</taxon>
        <taxon>Chroococcales</taxon>
        <taxon>Microcystaceae</taxon>
        <taxon>Microcystis</taxon>
    </lineage>
</organism>
<feature type="domain" description="Type I restriction modification DNA specificity" evidence="4">
    <location>
        <begin position="209"/>
        <end position="381"/>
    </location>
</feature>
<sequence length="411" mass="46828">MNLPKTWSLVALGDIAAHEKGAIRRGPFGGSLKKEIFVESGFKVYEQQNAIKDDFQIGNYFIDEDKFREMEGFNVKPHDLIISCAGTIGKVAIVPCEALPGVINQALMRIRPNPEIILCRYLKWLLESPKYQRDIFGKSAGSALKNLAAISEIKKCKIPLPPLEEQRKIAAILDKADGVRRKRKEAIRLTEELLRSTFLEMFGDPVTNPKGWRKISLGELLAEPLQNGAYFPKERYVEAPDGVEMVHMSDAFYNFVERGQLKRVQVTSEEFEKYKLIPNDVLIARRSLNYEGSAKPCLISEADQPLIFESSLIRVRLNAEVIDSFFFFSYMLEPRARSAYVFPNVTKSTISGINQAGLRRISVLVPPMSNQKKYRDIYKKILGTQSNYQKDYENIDNLFNSLLQRAFRGEL</sequence>
<dbReference type="Pfam" id="PF01420">
    <property type="entry name" value="Methylase_S"/>
    <property type="match status" value="2"/>
</dbReference>
<dbReference type="InterPro" id="IPR044946">
    <property type="entry name" value="Restrct_endonuc_typeI_TRD_sf"/>
</dbReference>
<name>A0A5A5RX60_MICAE</name>
<accession>A0A5A5RX60</accession>
<keyword evidence="2" id="KW-0680">Restriction system</keyword>
<dbReference type="Gene3D" id="3.90.220.20">
    <property type="entry name" value="DNA methylase specificity domains"/>
    <property type="match status" value="2"/>
</dbReference>
<comment type="caution">
    <text evidence="5">The sequence shown here is derived from an EMBL/GenBank/DDBJ whole genome shotgun (WGS) entry which is preliminary data.</text>
</comment>
<protein>
    <submittedName>
        <fullName evidence="5">Type-1 restriction enzyme EcoKI specificity protein</fullName>
    </submittedName>
</protein>
<evidence type="ECO:0000313" key="6">
    <source>
        <dbReference type="Proteomes" id="UP000324917"/>
    </source>
</evidence>
<evidence type="ECO:0000256" key="2">
    <source>
        <dbReference type="ARBA" id="ARBA00022747"/>
    </source>
</evidence>
<gene>
    <name evidence="5" type="primary">hsdS</name>
    <name evidence="5" type="ORF">MiTe_04648</name>
</gene>
<evidence type="ECO:0000259" key="4">
    <source>
        <dbReference type="Pfam" id="PF01420"/>
    </source>
</evidence>
<dbReference type="InterPro" id="IPR000055">
    <property type="entry name" value="Restrct_endonuc_typeI_TRD"/>
</dbReference>
<dbReference type="CDD" id="cd17517">
    <property type="entry name" value="RMtype1_S_EcoKI_StySPI-TRD2-CR2_like"/>
    <property type="match status" value="1"/>
</dbReference>
<keyword evidence="3" id="KW-0238">DNA-binding</keyword>
<evidence type="ECO:0000313" key="5">
    <source>
        <dbReference type="EMBL" id="GCA77791.1"/>
    </source>
</evidence>
<dbReference type="CDD" id="cd17246">
    <property type="entry name" value="RMtype1_S_SonII-TRD2-CR2_like"/>
    <property type="match status" value="1"/>
</dbReference>
<feature type="domain" description="Type I restriction modification DNA specificity" evidence="4">
    <location>
        <begin position="4"/>
        <end position="178"/>
    </location>
</feature>
<evidence type="ECO:0000256" key="3">
    <source>
        <dbReference type="ARBA" id="ARBA00023125"/>
    </source>
</evidence>